<feature type="region of interest" description="Disordered" evidence="1">
    <location>
        <begin position="1"/>
        <end position="111"/>
    </location>
</feature>
<reference evidence="3" key="1">
    <citation type="submission" date="2014-09" db="EMBL/GenBank/DDBJ databases">
        <authorList>
            <person name="Magalhaes I.L.F."/>
            <person name="Oliveira U."/>
            <person name="Santos F.R."/>
            <person name="Vidigal T.H.D.A."/>
            <person name="Brescovit A.D."/>
            <person name="Santos A.J."/>
        </authorList>
    </citation>
    <scope>NUCLEOTIDE SEQUENCE</scope>
    <source>
        <tissue evidence="3">Shoot tissue taken approximately 20 cm above the soil surface</tissue>
    </source>
</reference>
<feature type="compositionally biased region" description="Basic and acidic residues" evidence="1">
    <location>
        <begin position="67"/>
        <end position="77"/>
    </location>
</feature>
<dbReference type="AlphaFoldDB" id="A0A0A8YJL8"/>
<dbReference type="PANTHER" id="PTHR34575:SF6">
    <property type="entry name" value="EXPRESSED PROTEIN"/>
    <property type="match status" value="1"/>
</dbReference>
<name>A0A0A8YJL8_ARUDO</name>
<evidence type="ECO:0000256" key="2">
    <source>
        <dbReference type="SAM" id="Phobius"/>
    </source>
</evidence>
<feature type="compositionally biased region" description="Low complexity" evidence="1">
    <location>
        <begin position="42"/>
        <end position="61"/>
    </location>
</feature>
<keyword evidence="2" id="KW-1133">Transmembrane helix</keyword>
<dbReference type="EMBL" id="GBRH01271106">
    <property type="protein sequence ID" value="JAD26789.1"/>
    <property type="molecule type" value="Transcribed_RNA"/>
</dbReference>
<dbReference type="InterPro" id="IPR021855">
    <property type="entry name" value="PAM68-like"/>
</dbReference>
<keyword evidence="2" id="KW-0472">Membrane</keyword>
<feature type="compositionally biased region" description="Low complexity" evidence="1">
    <location>
        <begin position="1"/>
        <end position="11"/>
    </location>
</feature>
<accession>A0A0A8YJL8</accession>
<protein>
    <submittedName>
        <fullName evidence="3">Uncharacterized protein</fullName>
    </submittedName>
</protein>
<keyword evidence="2" id="KW-0812">Transmembrane</keyword>
<feature type="transmembrane region" description="Helical" evidence="2">
    <location>
        <begin position="159"/>
        <end position="180"/>
    </location>
</feature>
<evidence type="ECO:0000313" key="3">
    <source>
        <dbReference type="EMBL" id="JAD26789.1"/>
    </source>
</evidence>
<feature type="transmembrane region" description="Helical" evidence="2">
    <location>
        <begin position="126"/>
        <end position="147"/>
    </location>
</feature>
<reference evidence="3" key="2">
    <citation type="journal article" date="2015" name="Data Brief">
        <title>Shoot transcriptome of the giant reed, Arundo donax.</title>
        <authorList>
            <person name="Barrero R.A."/>
            <person name="Guerrero F.D."/>
            <person name="Moolhuijzen P."/>
            <person name="Goolsby J.A."/>
            <person name="Tidwell J."/>
            <person name="Bellgard S.E."/>
            <person name="Bellgard M.I."/>
        </authorList>
    </citation>
    <scope>NUCLEOTIDE SEQUENCE</scope>
    <source>
        <tissue evidence="3">Shoot tissue taken approximately 20 cm above the soil surface</tissue>
    </source>
</reference>
<sequence length="224" mass="24366">MAAVLHQAAPPTAKPHHHPWALNSTSSFSPLPKRRGAPAIRSAATDSSISTGTTGAAPSSSKKMTRKEKQLERRRQQDTQQRQRQLMTEASSLVKANGGSSSNGIGDDWDDDELPQPVFDRILRRIMFTVGVPMASGVALLNVYDALKRGQGVEVPSWLPVLTTLVAFGTSALGIAYGTLSASWDPEKEGSLLGIDEARANWPVLWAEEIEKEKAKAKQKQRKK</sequence>
<evidence type="ECO:0000256" key="1">
    <source>
        <dbReference type="SAM" id="MobiDB-lite"/>
    </source>
</evidence>
<organism evidence="3">
    <name type="scientific">Arundo donax</name>
    <name type="common">Giant reed</name>
    <name type="synonym">Donax arundinaceus</name>
    <dbReference type="NCBI Taxonomy" id="35708"/>
    <lineage>
        <taxon>Eukaryota</taxon>
        <taxon>Viridiplantae</taxon>
        <taxon>Streptophyta</taxon>
        <taxon>Embryophyta</taxon>
        <taxon>Tracheophyta</taxon>
        <taxon>Spermatophyta</taxon>
        <taxon>Magnoliopsida</taxon>
        <taxon>Liliopsida</taxon>
        <taxon>Poales</taxon>
        <taxon>Poaceae</taxon>
        <taxon>PACMAD clade</taxon>
        <taxon>Arundinoideae</taxon>
        <taxon>Arundineae</taxon>
        <taxon>Arundo</taxon>
    </lineage>
</organism>
<proteinExistence type="predicted"/>
<dbReference type="Pfam" id="PF11947">
    <property type="entry name" value="DUF3464"/>
    <property type="match status" value="1"/>
</dbReference>
<dbReference type="PANTHER" id="PTHR34575">
    <property type="entry name" value="PROTEIN PAM68, CHLOROPLASTIC"/>
    <property type="match status" value="1"/>
</dbReference>